<reference evidence="1" key="2">
    <citation type="submission" date="2025-08" db="UniProtKB">
        <authorList>
            <consortium name="Ensembl"/>
        </authorList>
    </citation>
    <scope>IDENTIFICATION</scope>
</reference>
<dbReference type="Pfam" id="PF15011">
    <property type="entry name" value="CA109-like"/>
    <property type="match status" value="1"/>
</dbReference>
<dbReference type="GO" id="GO:0005634">
    <property type="term" value="C:nucleus"/>
    <property type="evidence" value="ECO:0007669"/>
    <property type="project" value="TreeGrafter"/>
</dbReference>
<sequence>ASWSALLSLCQKVWNSVLSECKPLMVSLGNIGEQLRAFQKVQIANTSLHTFPDLHQRLHFKLLQAVDIVLGKLTDKMCYLLCEMLSVSRCLMRSCYLQSLHLSLTCWEWLQDAERYYRQQFLSRKNVLQTLRADVLSLLETAPKRWAENPVKKSISGKPI</sequence>
<dbReference type="PANTHER" id="PTHR16234">
    <property type="entry name" value="SIMILAR TO HYPOTHETICAL PROTEIN FLJ20508"/>
    <property type="match status" value="1"/>
</dbReference>
<name>A0A4W5KTZ4_9TELE</name>
<dbReference type="InterPro" id="IPR029159">
    <property type="entry name" value="CA109-like"/>
</dbReference>
<evidence type="ECO:0000313" key="1">
    <source>
        <dbReference type="Ensembl" id="ENSHHUP00000015616.1"/>
    </source>
</evidence>
<dbReference type="STRING" id="62062.ENSHHUP00000015616"/>
<organism evidence="1 2">
    <name type="scientific">Hucho hucho</name>
    <name type="common">huchen</name>
    <dbReference type="NCBI Taxonomy" id="62062"/>
    <lineage>
        <taxon>Eukaryota</taxon>
        <taxon>Metazoa</taxon>
        <taxon>Chordata</taxon>
        <taxon>Craniata</taxon>
        <taxon>Vertebrata</taxon>
        <taxon>Euteleostomi</taxon>
        <taxon>Actinopterygii</taxon>
        <taxon>Neopterygii</taxon>
        <taxon>Teleostei</taxon>
        <taxon>Protacanthopterygii</taxon>
        <taxon>Salmoniformes</taxon>
        <taxon>Salmonidae</taxon>
        <taxon>Salmoninae</taxon>
        <taxon>Hucho</taxon>
    </lineage>
</organism>
<dbReference type="AlphaFoldDB" id="A0A4W5KTZ4"/>
<reference evidence="2" key="1">
    <citation type="submission" date="2018-06" db="EMBL/GenBank/DDBJ databases">
        <title>Genome assembly of Danube salmon.</title>
        <authorList>
            <person name="Macqueen D.J."/>
            <person name="Gundappa M.K."/>
        </authorList>
    </citation>
    <scope>NUCLEOTIDE SEQUENCE [LARGE SCALE GENOMIC DNA]</scope>
</reference>
<dbReference type="GO" id="GO:0005737">
    <property type="term" value="C:cytoplasm"/>
    <property type="evidence" value="ECO:0007669"/>
    <property type="project" value="TreeGrafter"/>
</dbReference>
<accession>A0A4W5KTZ4</accession>
<dbReference type="PANTHER" id="PTHR16234:SF5">
    <property type="entry name" value="AFG2-INTERACTING RIBOSOME MATURATION FACTOR"/>
    <property type="match status" value="1"/>
</dbReference>
<evidence type="ECO:0000313" key="2">
    <source>
        <dbReference type="Proteomes" id="UP000314982"/>
    </source>
</evidence>
<reference evidence="1" key="3">
    <citation type="submission" date="2025-09" db="UniProtKB">
        <authorList>
            <consortium name="Ensembl"/>
        </authorList>
    </citation>
    <scope>IDENTIFICATION</scope>
</reference>
<dbReference type="Proteomes" id="UP000314982">
    <property type="component" value="Unassembled WGS sequence"/>
</dbReference>
<keyword evidence="2" id="KW-1185">Reference proteome</keyword>
<dbReference type="Ensembl" id="ENSHHUT00000016169.1">
    <property type="protein sequence ID" value="ENSHHUP00000015616.1"/>
    <property type="gene ID" value="ENSHHUG00000009741.1"/>
</dbReference>
<proteinExistence type="predicted"/>
<protein>
    <submittedName>
        <fullName evidence="1">AFG2 interacting ribosome maturation factor</fullName>
    </submittedName>
</protein>
<dbReference type="GeneTree" id="ENSGT00390000008551"/>